<dbReference type="RefSeq" id="WP_092558437.1">
    <property type="nucleotide sequence ID" value="NZ_FNPZ01000010.1"/>
</dbReference>
<evidence type="ECO:0000313" key="2">
    <source>
        <dbReference type="EMBL" id="SDZ56600.1"/>
    </source>
</evidence>
<dbReference type="PROSITE" id="PS51354">
    <property type="entry name" value="GLUTAREDOXIN_2"/>
    <property type="match status" value="1"/>
</dbReference>
<dbReference type="Gene3D" id="3.40.30.10">
    <property type="entry name" value="Glutaredoxin"/>
    <property type="match status" value="1"/>
</dbReference>
<dbReference type="InterPro" id="IPR036249">
    <property type="entry name" value="Thioredoxin-like_sf"/>
</dbReference>
<dbReference type="AlphaFoldDB" id="A0A1H3U2B0"/>
<keyword evidence="3" id="KW-1185">Reference proteome</keyword>
<dbReference type="InterPro" id="IPR002109">
    <property type="entry name" value="Glutaredoxin"/>
</dbReference>
<organism evidence="2 3">
    <name type="scientific">Herbiconiux ginsengi</name>
    <dbReference type="NCBI Taxonomy" id="381665"/>
    <lineage>
        <taxon>Bacteria</taxon>
        <taxon>Bacillati</taxon>
        <taxon>Actinomycetota</taxon>
        <taxon>Actinomycetes</taxon>
        <taxon>Micrococcales</taxon>
        <taxon>Microbacteriaceae</taxon>
        <taxon>Herbiconiux</taxon>
    </lineage>
</organism>
<sequence length="80" mass="8837">MTITITTKVTVYSRPGCVQCTATYRALDRKGVTYKPVDVDQTPGADELLRELGYLQLPVVIVTGTWDGWSGFRPDCIDAL</sequence>
<dbReference type="CDD" id="cd02976">
    <property type="entry name" value="NrdH"/>
    <property type="match status" value="1"/>
</dbReference>
<dbReference type="Proteomes" id="UP000198891">
    <property type="component" value="Unassembled WGS sequence"/>
</dbReference>
<proteinExistence type="predicted"/>
<evidence type="ECO:0000259" key="1">
    <source>
        <dbReference type="Pfam" id="PF00462"/>
    </source>
</evidence>
<reference evidence="2 3" key="1">
    <citation type="submission" date="2016-10" db="EMBL/GenBank/DDBJ databases">
        <authorList>
            <person name="de Groot N.N."/>
        </authorList>
    </citation>
    <scope>NUCLEOTIDE SEQUENCE [LARGE SCALE GENOMIC DNA]</scope>
    <source>
        <strain evidence="2 3">CGMCC 4.3491</strain>
    </source>
</reference>
<accession>A0A1H3U2B0</accession>
<dbReference type="Pfam" id="PF00462">
    <property type="entry name" value="Glutaredoxin"/>
    <property type="match status" value="1"/>
</dbReference>
<dbReference type="SUPFAM" id="SSF52833">
    <property type="entry name" value="Thioredoxin-like"/>
    <property type="match status" value="1"/>
</dbReference>
<protein>
    <submittedName>
        <fullName evidence="2">Ribonucleoside-diphosphate reductase class Ib glutaredoxin subunit</fullName>
    </submittedName>
</protein>
<evidence type="ECO:0000313" key="3">
    <source>
        <dbReference type="Proteomes" id="UP000198891"/>
    </source>
</evidence>
<dbReference type="EMBL" id="FNPZ01000010">
    <property type="protein sequence ID" value="SDZ56600.1"/>
    <property type="molecule type" value="Genomic_DNA"/>
</dbReference>
<dbReference type="STRING" id="381665.SAMN05216554_0059"/>
<dbReference type="OrthoDB" id="8545217at2"/>
<gene>
    <name evidence="2" type="ORF">SAMN05216554_0059</name>
</gene>
<feature type="domain" description="Glutaredoxin" evidence="1">
    <location>
        <begin position="9"/>
        <end position="64"/>
    </location>
</feature>
<name>A0A1H3U2B0_9MICO</name>